<dbReference type="InterPro" id="IPR043504">
    <property type="entry name" value="Peptidase_S1_PA_chymotrypsin"/>
</dbReference>
<gene>
    <name evidence="6" type="ORF">DES45_10378</name>
</gene>
<keyword evidence="3" id="KW-0378">Hydrolase</keyword>
<proteinExistence type="inferred from homology"/>
<evidence type="ECO:0000259" key="5">
    <source>
        <dbReference type="PROSITE" id="PS50106"/>
    </source>
</evidence>
<evidence type="ECO:0000313" key="7">
    <source>
        <dbReference type="Proteomes" id="UP000254925"/>
    </source>
</evidence>
<dbReference type="InterPro" id="IPR001940">
    <property type="entry name" value="Peptidase_S1C"/>
</dbReference>
<dbReference type="Gene3D" id="2.30.42.10">
    <property type="match status" value="1"/>
</dbReference>
<dbReference type="PRINTS" id="PR00834">
    <property type="entry name" value="PROTEASES2C"/>
</dbReference>
<protein>
    <submittedName>
        <fullName evidence="6">2-alkenal reductase</fullName>
    </submittedName>
</protein>
<dbReference type="InterPro" id="IPR036034">
    <property type="entry name" value="PDZ_sf"/>
</dbReference>
<feature type="domain" description="PDZ" evidence="5">
    <location>
        <begin position="250"/>
        <end position="346"/>
    </location>
</feature>
<evidence type="ECO:0000256" key="2">
    <source>
        <dbReference type="ARBA" id="ARBA00022670"/>
    </source>
</evidence>
<dbReference type="SUPFAM" id="SSF50494">
    <property type="entry name" value="Trypsin-like serine proteases"/>
    <property type="match status" value="1"/>
</dbReference>
<dbReference type="PROSITE" id="PS50106">
    <property type="entry name" value="PDZ"/>
    <property type="match status" value="1"/>
</dbReference>
<dbReference type="PANTHER" id="PTHR43343:SF3">
    <property type="entry name" value="PROTEASE DO-LIKE 8, CHLOROPLASTIC"/>
    <property type="match status" value="1"/>
</dbReference>
<keyword evidence="7" id="KW-1185">Reference proteome</keyword>
<dbReference type="SMART" id="SM00228">
    <property type="entry name" value="PDZ"/>
    <property type="match status" value="1"/>
</dbReference>
<dbReference type="EMBL" id="QQBB01000003">
    <property type="protein sequence ID" value="RDI59823.1"/>
    <property type="molecule type" value="Genomic_DNA"/>
</dbReference>
<dbReference type="RefSeq" id="WP_114769552.1">
    <property type="nucleotide sequence ID" value="NZ_QQBB01000003.1"/>
</dbReference>
<dbReference type="Gene3D" id="2.40.10.10">
    <property type="entry name" value="Trypsin-like serine proteases"/>
    <property type="match status" value="2"/>
</dbReference>
<dbReference type="InterPro" id="IPR001478">
    <property type="entry name" value="PDZ"/>
</dbReference>
<keyword evidence="4" id="KW-0720">Serine protease</keyword>
<evidence type="ECO:0000256" key="1">
    <source>
        <dbReference type="ARBA" id="ARBA00010541"/>
    </source>
</evidence>
<sequence length="368" mass="37655">MQDRTTRALMVVIAVLLAILVAQPYLNTYLLAARQPRPPAPRGDLADFERTTIRIFESAAPSVVQVVALSREAQFQQGTGATSSGTGFIWDPAGHVVTNDHVVGEGSTFAVRLSNGDVVSADVVGQAPNYDLAVLRLNRRGSFPPPVAVGTSANLKVGQAAFAIGNPFGLDQSLTTGIISALKRRLPTSGGREIADVIQTDAAINPGNSGGPLLDSAGRLIGVNTAIFSPSGTNAGIGFAIPVDVVNRVVPELIRNGRVPTPGIGILAADESVTAQLGVNGVIVAGVAPGSPADRAGLRGIGPAGRIGDVVTGVNDAPVRRLADLTDQLEQAGVGGTVTLTILRDGRSQTVDVSVVDVGAGASGRRRP</sequence>
<dbReference type="Proteomes" id="UP000254925">
    <property type="component" value="Unassembled WGS sequence"/>
</dbReference>
<evidence type="ECO:0000313" key="6">
    <source>
        <dbReference type="EMBL" id="RDI59823.1"/>
    </source>
</evidence>
<evidence type="ECO:0000256" key="4">
    <source>
        <dbReference type="ARBA" id="ARBA00022825"/>
    </source>
</evidence>
<dbReference type="GO" id="GO:0004252">
    <property type="term" value="F:serine-type endopeptidase activity"/>
    <property type="evidence" value="ECO:0007669"/>
    <property type="project" value="InterPro"/>
</dbReference>
<keyword evidence="2" id="KW-0645">Protease</keyword>
<comment type="caution">
    <text evidence="6">The sequence shown here is derived from an EMBL/GenBank/DDBJ whole genome shotgun (WGS) entry which is preliminary data.</text>
</comment>
<dbReference type="AlphaFoldDB" id="A0A370HML8"/>
<dbReference type="InterPro" id="IPR009003">
    <property type="entry name" value="Peptidase_S1_PA"/>
</dbReference>
<dbReference type="Pfam" id="PF13365">
    <property type="entry name" value="Trypsin_2"/>
    <property type="match status" value="1"/>
</dbReference>
<comment type="similarity">
    <text evidence="1">Belongs to the peptidase S1C family.</text>
</comment>
<dbReference type="FunFam" id="2.40.10.10:FF:000001">
    <property type="entry name" value="Periplasmic serine protease DegS"/>
    <property type="match status" value="1"/>
</dbReference>
<organism evidence="6 7">
    <name type="scientific">Microvirga subterranea</name>
    <dbReference type="NCBI Taxonomy" id="186651"/>
    <lineage>
        <taxon>Bacteria</taxon>
        <taxon>Pseudomonadati</taxon>
        <taxon>Pseudomonadota</taxon>
        <taxon>Alphaproteobacteria</taxon>
        <taxon>Hyphomicrobiales</taxon>
        <taxon>Methylobacteriaceae</taxon>
        <taxon>Microvirga</taxon>
    </lineage>
</organism>
<dbReference type="InterPro" id="IPR051201">
    <property type="entry name" value="Chloro_Bact_Ser_Proteases"/>
</dbReference>
<dbReference type="SUPFAM" id="SSF50156">
    <property type="entry name" value="PDZ domain-like"/>
    <property type="match status" value="1"/>
</dbReference>
<accession>A0A370HML8</accession>
<name>A0A370HML8_9HYPH</name>
<reference evidence="6 7" key="1">
    <citation type="submission" date="2018-07" db="EMBL/GenBank/DDBJ databases">
        <title>Genomic Encyclopedia of Type Strains, Phase IV (KMG-IV): sequencing the most valuable type-strain genomes for metagenomic binning, comparative biology and taxonomic classification.</title>
        <authorList>
            <person name="Goeker M."/>
        </authorList>
    </citation>
    <scope>NUCLEOTIDE SEQUENCE [LARGE SCALE GENOMIC DNA]</scope>
    <source>
        <strain evidence="6 7">DSM 14364</strain>
    </source>
</reference>
<dbReference type="PANTHER" id="PTHR43343">
    <property type="entry name" value="PEPTIDASE S12"/>
    <property type="match status" value="1"/>
</dbReference>
<dbReference type="Pfam" id="PF13180">
    <property type="entry name" value="PDZ_2"/>
    <property type="match status" value="1"/>
</dbReference>
<dbReference type="GO" id="GO:0006508">
    <property type="term" value="P:proteolysis"/>
    <property type="evidence" value="ECO:0007669"/>
    <property type="project" value="UniProtKB-KW"/>
</dbReference>
<evidence type="ECO:0000256" key="3">
    <source>
        <dbReference type="ARBA" id="ARBA00022801"/>
    </source>
</evidence>
<dbReference type="OrthoDB" id="9758917at2"/>